<evidence type="ECO:0000256" key="2">
    <source>
        <dbReference type="SAM" id="Phobius"/>
    </source>
</evidence>
<sequence length="759" mass="84667">MSSYHRPFRGQNEPSSANSPTQDGQQEEIIDPNLYGPFGHRYRDSSIDPIHQGPHVASDASATGWHQVETSEQHRQHSQFTVPDLPYQFHETAIPLRPIETNHSSTSFITNAAPMSIDYTQDSRYTVQSENYPLPQPSIDSPNPQSHLRRRSKGQNQYRPLSQPYTHARAGSLFDLVHGRDRSKSSHLSTTVAKPHIEVHGEDVPITFRHLLKRPIIRQWLHGNKLYREKDERKPSQFELVFDLIFVAVVNGLGHATAESNTGINVLKFVLSFWPCFSIWTDVRLFLNTSGSDDMLERLLLLGWMILLGGYCANVSGVEIVKATPELLAQLHSEELAGDAPAQTEAHGIVAELEQILRRTASTSSGADGPEVKLAVPAFGPYWFAAGYDRAIHAAVAFFLVAKLWRLGIYVYYGFCLPKFRKALWSNALAMTVITAIYIPITLISQPWLIVTLMSAGIFVEIARPYIVAAAIKLFHGRQKRTGNHMFIPAQSHEHSIERYILFVILIVGESIISSTFIARPGDFGVNAEFGRAALGITINVFVIWIYYDADGSRVYQHALRRNSFTSITFCHIHYPLTASLVLMAASLSSLISNEEIKGGYVWYFGGSLSCVLLCLALIGCMHRNLDLHGSTLVPRWCRIGVRFLASIGFGLLPLKKDWNSLDLMAVVAGSLVALVFFETIGKIGAVGRVYDAEKTMELFAGMDAKGEKNLRLDKKASWHPFDDLTAGERGEEDVGIESEIGHLEEKDLAHGQRWAYAA</sequence>
<dbReference type="PANTHER" id="PTHR36840:SF1">
    <property type="entry name" value="BLL5714 PROTEIN"/>
    <property type="match status" value="1"/>
</dbReference>
<dbReference type="Proteomes" id="UP000179920">
    <property type="component" value="Chromosome XV"/>
</dbReference>
<name>A0A1K0GVF7_9BASI</name>
<feature type="transmembrane region" description="Helical" evidence="2">
    <location>
        <begin position="391"/>
        <end position="412"/>
    </location>
</feature>
<keyword evidence="2" id="KW-0812">Transmembrane</keyword>
<evidence type="ECO:0000256" key="1">
    <source>
        <dbReference type="SAM" id="MobiDB-lite"/>
    </source>
</evidence>
<keyword evidence="2" id="KW-0472">Membrane</keyword>
<feature type="region of interest" description="Disordered" evidence="1">
    <location>
        <begin position="1"/>
        <end position="78"/>
    </location>
</feature>
<dbReference type="AlphaFoldDB" id="A0A1K0GVF7"/>
<feature type="transmembrane region" description="Helical" evidence="2">
    <location>
        <begin position="659"/>
        <end position="678"/>
    </location>
</feature>
<gene>
    <name evidence="4" type="ORF">UBRO2_05821</name>
    <name evidence="3" type="ORF">UBRO_06075</name>
</gene>
<feature type="region of interest" description="Disordered" evidence="1">
    <location>
        <begin position="129"/>
        <end position="162"/>
    </location>
</feature>
<dbReference type="EMBL" id="ULHB01000219">
    <property type="protein sequence ID" value="SYW86066.1"/>
    <property type="molecule type" value="Genomic_DNA"/>
</dbReference>
<reference evidence="3" key="1">
    <citation type="submission" date="2016-04" db="EMBL/GenBank/DDBJ databases">
        <authorList>
            <person name="Evans L.H."/>
            <person name="Alamgir A."/>
            <person name="Owens N."/>
            <person name="Weber N.D."/>
            <person name="Virtaneva K."/>
            <person name="Barbian K."/>
            <person name="Babar A."/>
            <person name="Rosenke K."/>
        </authorList>
    </citation>
    <scope>NUCLEOTIDE SEQUENCE</scope>
    <source>
        <strain evidence="3">UB2112</strain>
    </source>
</reference>
<feature type="transmembrane region" description="Helical" evidence="2">
    <location>
        <begin position="633"/>
        <end position="653"/>
    </location>
</feature>
<accession>A0A1K0GVF7</accession>
<dbReference type="PANTHER" id="PTHR36840">
    <property type="entry name" value="BLL5714 PROTEIN"/>
    <property type="match status" value="1"/>
</dbReference>
<dbReference type="InterPro" id="IPR010640">
    <property type="entry name" value="Low_temperature_requirement_A"/>
</dbReference>
<proteinExistence type="predicted"/>
<dbReference type="Proteomes" id="UP000658997">
    <property type="component" value="Unassembled WGS sequence"/>
</dbReference>
<keyword evidence="2" id="KW-1133">Transmembrane helix</keyword>
<dbReference type="OrthoDB" id="191995at2759"/>
<feature type="transmembrane region" description="Helical" evidence="2">
    <location>
        <begin position="569"/>
        <end position="589"/>
    </location>
</feature>
<keyword evidence="6" id="KW-1185">Reference proteome</keyword>
<evidence type="ECO:0000313" key="3">
    <source>
        <dbReference type="EMBL" id="SAM84711.1"/>
    </source>
</evidence>
<feature type="transmembrane region" description="Helical" evidence="2">
    <location>
        <begin position="497"/>
        <end position="518"/>
    </location>
</feature>
<reference evidence="5" key="2">
    <citation type="submission" date="2016-04" db="EMBL/GenBank/DDBJ databases">
        <authorList>
            <person name="Guldener U."/>
            <person name="Guldener U."/>
        </authorList>
    </citation>
    <scope>NUCLEOTIDE SEQUENCE [LARGE SCALE GENOMIC DNA]</scope>
    <source>
        <strain evidence="5">UB2112</strain>
    </source>
</reference>
<feature type="transmembrane region" description="Helical" evidence="2">
    <location>
        <begin position="450"/>
        <end position="476"/>
    </location>
</feature>
<protein>
    <submittedName>
        <fullName evidence="3">Uncharacterized protein</fullName>
    </submittedName>
</protein>
<feature type="transmembrane region" description="Helical" evidence="2">
    <location>
        <begin position="424"/>
        <end position="444"/>
    </location>
</feature>
<dbReference type="Pfam" id="PF06772">
    <property type="entry name" value="LtrA"/>
    <property type="match status" value="2"/>
</dbReference>
<evidence type="ECO:0000313" key="5">
    <source>
        <dbReference type="Proteomes" id="UP000179920"/>
    </source>
</evidence>
<evidence type="ECO:0000313" key="4">
    <source>
        <dbReference type="EMBL" id="SYW86066.1"/>
    </source>
</evidence>
<feature type="transmembrane region" description="Helical" evidence="2">
    <location>
        <begin position="530"/>
        <end position="548"/>
    </location>
</feature>
<dbReference type="EMBL" id="LT558131">
    <property type="protein sequence ID" value="SAM84711.1"/>
    <property type="molecule type" value="Genomic_DNA"/>
</dbReference>
<organism evidence="3 5">
    <name type="scientific">Ustilago bromivora</name>
    <dbReference type="NCBI Taxonomy" id="307758"/>
    <lineage>
        <taxon>Eukaryota</taxon>
        <taxon>Fungi</taxon>
        <taxon>Dikarya</taxon>
        <taxon>Basidiomycota</taxon>
        <taxon>Ustilaginomycotina</taxon>
        <taxon>Ustilaginomycetes</taxon>
        <taxon>Ustilaginales</taxon>
        <taxon>Ustilaginaceae</taxon>
        <taxon>Ustilago</taxon>
    </lineage>
</organism>
<feature type="transmembrane region" description="Helical" evidence="2">
    <location>
        <begin position="601"/>
        <end position="621"/>
    </location>
</feature>
<feature type="compositionally biased region" description="Polar residues" evidence="1">
    <location>
        <begin position="12"/>
        <end position="24"/>
    </location>
</feature>
<evidence type="ECO:0000313" key="6">
    <source>
        <dbReference type="Proteomes" id="UP000658997"/>
    </source>
</evidence>
<reference evidence="4" key="3">
    <citation type="submission" date="2018-08" db="EMBL/GenBank/DDBJ databases">
        <authorList>
            <person name="Guldener U."/>
        </authorList>
    </citation>
    <scope>NUCLEOTIDE SEQUENCE</scope>
    <source>
        <strain evidence="4">UB2</strain>
    </source>
</reference>